<dbReference type="InterPro" id="IPR003594">
    <property type="entry name" value="HATPase_dom"/>
</dbReference>
<sequence>MSFKVKARVLLELGAELISSDGVALYELIKNSIDAGTPKIEVRINVALTASGYQALVSSIKNGQEDFIPDTLLISNLTRFFEPSTPLAIRESLVQKLSGLNRTDSLVALRDFYCQHSYIEVEDWGSGMTHADLDKNFLTIGTPHRASERLVGEDSEGKRPILGEKGIGRLSAMRLGEKLELITGTKKDTNWSNLFVDWKILGDNIDLDLGAFSVKAEKGKKKSSVKTNGTLIRISDIRSDWSFQRVSQVSKSELSKLQDPFDLEASVLDLRISFNGKDVDVIEEMNPDWLAGWHGYFKIDFSYRDNNGVREPVIKGIAKFRVPEKDGQNFDDELIDSGEIYSAGDDLYSLLADIDQPLYKGGTENGPARFAGIQTLGEFSAVGYWFNRQRKRRELPTEKYNEFGEWLSQWAGGLLMYRDGYRVYPYADPDDDWLQLDQKALKQRSFKLNRGQFVGRVKISSRDNPFLKDQTNRQGLCDSPEQKKLVQCLQYVIWKELGALVKKYELKSTSKSMSSIKEIDNKVKESSKDARAQLRELARQLPDEEKTVHALRGYVEELEAAWSKAKTTIRKQQDQSDVYLHLAGAGMLMEFVVHELNRMTRSTLADLNKVNFNKLPPSLQSLNAQLKTLEKRLRILDPVSTPGRQRKESTDVVQVIQTLLEAHSSQFERHEINVSFEEPSHFFATVVQGQMYQIFENLISNSVYWLTHHSAMLLEANGEKNTYLPCIEILVDVNAREIVFRDNGPGIRKADGEKVFDPFFSKKPSGRGIGLYIVKNLCAENNISVSLIKADSRDAHAGFVFGFESK</sequence>
<keyword evidence="4" id="KW-0808">Transferase</keyword>
<evidence type="ECO:0000256" key="9">
    <source>
        <dbReference type="SAM" id="Coils"/>
    </source>
</evidence>
<evidence type="ECO:0000256" key="6">
    <source>
        <dbReference type="ARBA" id="ARBA00022777"/>
    </source>
</evidence>
<evidence type="ECO:0000256" key="2">
    <source>
        <dbReference type="ARBA" id="ARBA00012438"/>
    </source>
</evidence>
<evidence type="ECO:0000256" key="7">
    <source>
        <dbReference type="ARBA" id="ARBA00022840"/>
    </source>
</evidence>
<feature type="coiled-coil region" evidence="9">
    <location>
        <begin position="527"/>
        <end position="575"/>
    </location>
</feature>
<evidence type="ECO:0000259" key="10">
    <source>
        <dbReference type="PROSITE" id="PS50109"/>
    </source>
</evidence>
<evidence type="ECO:0000313" key="12">
    <source>
        <dbReference type="Proteomes" id="UP000276886"/>
    </source>
</evidence>
<keyword evidence="3" id="KW-0597">Phosphoprotein</keyword>
<dbReference type="InterPro" id="IPR005467">
    <property type="entry name" value="His_kinase_dom"/>
</dbReference>
<dbReference type="Gene3D" id="3.30.565.10">
    <property type="entry name" value="Histidine kinase-like ATPase, C-terminal domain"/>
    <property type="match status" value="2"/>
</dbReference>
<dbReference type="GO" id="GO:0000160">
    <property type="term" value="P:phosphorelay signal transduction system"/>
    <property type="evidence" value="ECO:0007669"/>
    <property type="project" value="UniProtKB-KW"/>
</dbReference>
<keyword evidence="8" id="KW-0902">Two-component regulatory system</keyword>
<keyword evidence="6 11" id="KW-0418">Kinase</keyword>
<dbReference type="AlphaFoldDB" id="A0A2V4PWT7"/>
<keyword evidence="5" id="KW-0547">Nucleotide-binding</keyword>
<dbReference type="InterPro" id="IPR004358">
    <property type="entry name" value="Sig_transdc_His_kin-like_C"/>
</dbReference>
<evidence type="ECO:0000256" key="3">
    <source>
        <dbReference type="ARBA" id="ARBA00022553"/>
    </source>
</evidence>
<gene>
    <name evidence="11" type="ORF">ALQ44_01299</name>
</gene>
<reference evidence="11 12" key="1">
    <citation type="submission" date="2018-08" db="EMBL/GenBank/DDBJ databases">
        <title>Recombination of ecologically and evolutionarily significant loci maintains genetic cohesion in the Pseudomonas syringae species complex.</title>
        <authorList>
            <person name="Dillon M."/>
            <person name="Thakur S."/>
            <person name="Almeida R.N.D."/>
            <person name="Weir B.S."/>
            <person name="Guttman D.S."/>
        </authorList>
    </citation>
    <scope>NUCLEOTIDE SEQUENCE [LARGE SCALE GENOMIC DNA]</scope>
    <source>
        <strain evidence="11 12">ICMP 2788</strain>
    </source>
</reference>
<dbReference type="InterPro" id="IPR036890">
    <property type="entry name" value="HATPase_C_sf"/>
</dbReference>
<organism evidence="11 12">
    <name type="scientific">Pseudomonas syringae pv. pisi</name>
    <dbReference type="NCBI Taxonomy" id="59510"/>
    <lineage>
        <taxon>Bacteria</taxon>
        <taxon>Pseudomonadati</taxon>
        <taxon>Pseudomonadota</taxon>
        <taxon>Gammaproteobacteria</taxon>
        <taxon>Pseudomonadales</taxon>
        <taxon>Pseudomonadaceae</taxon>
        <taxon>Pseudomonas</taxon>
        <taxon>Pseudomonas syringae</taxon>
    </lineage>
</organism>
<dbReference type="SUPFAM" id="SSF55874">
    <property type="entry name" value="ATPase domain of HSP90 chaperone/DNA topoisomerase II/histidine kinase"/>
    <property type="match status" value="2"/>
</dbReference>
<dbReference type="GO" id="GO:0005524">
    <property type="term" value="F:ATP binding"/>
    <property type="evidence" value="ECO:0007669"/>
    <property type="project" value="UniProtKB-KW"/>
</dbReference>
<feature type="domain" description="Histidine kinase" evidence="10">
    <location>
        <begin position="591"/>
        <end position="806"/>
    </location>
</feature>
<protein>
    <recommendedName>
        <fullName evidence="2">histidine kinase</fullName>
        <ecNumber evidence="2">2.7.13.3</ecNumber>
    </recommendedName>
</protein>
<dbReference type="EC" id="2.7.13.3" evidence="2"/>
<comment type="catalytic activity">
    <reaction evidence="1">
        <text>ATP + protein L-histidine = ADP + protein N-phospho-L-histidine.</text>
        <dbReference type="EC" id="2.7.13.3"/>
    </reaction>
</comment>
<evidence type="ECO:0000256" key="8">
    <source>
        <dbReference type="ARBA" id="ARBA00023012"/>
    </source>
</evidence>
<comment type="caution">
    <text evidence="11">The sequence shown here is derived from an EMBL/GenBank/DDBJ whole genome shotgun (WGS) entry which is preliminary data.</text>
</comment>
<dbReference type="RefSeq" id="WP_110767020.1">
    <property type="nucleotide sequence ID" value="NZ_QJTX01000001.1"/>
</dbReference>
<evidence type="ECO:0000256" key="4">
    <source>
        <dbReference type="ARBA" id="ARBA00022679"/>
    </source>
</evidence>
<evidence type="ECO:0000256" key="1">
    <source>
        <dbReference type="ARBA" id="ARBA00000085"/>
    </source>
</evidence>
<dbReference type="PANTHER" id="PTHR43065:SF10">
    <property type="entry name" value="PEROXIDE STRESS-ACTIVATED HISTIDINE KINASE MAK3"/>
    <property type="match status" value="1"/>
</dbReference>
<name>A0A2V4PWT7_PSESJ</name>
<dbReference type="EMBL" id="RBPQ01000016">
    <property type="protein sequence ID" value="RMO33397.1"/>
    <property type="molecule type" value="Genomic_DNA"/>
</dbReference>
<accession>A0A2V4PWT7</accession>
<dbReference type="Pfam" id="PF13589">
    <property type="entry name" value="HATPase_c_3"/>
    <property type="match status" value="1"/>
</dbReference>
<evidence type="ECO:0000256" key="5">
    <source>
        <dbReference type="ARBA" id="ARBA00022741"/>
    </source>
</evidence>
<dbReference type="PROSITE" id="PS50109">
    <property type="entry name" value="HIS_KIN"/>
    <property type="match status" value="1"/>
</dbReference>
<dbReference type="SMART" id="SM00387">
    <property type="entry name" value="HATPase_c"/>
    <property type="match status" value="1"/>
</dbReference>
<dbReference type="GO" id="GO:0004673">
    <property type="term" value="F:protein histidine kinase activity"/>
    <property type="evidence" value="ECO:0007669"/>
    <property type="project" value="UniProtKB-EC"/>
</dbReference>
<dbReference type="PRINTS" id="PR00344">
    <property type="entry name" value="BCTRLSENSOR"/>
</dbReference>
<keyword evidence="7" id="KW-0067">ATP-binding</keyword>
<dbReference type="Proteomes" id="UP000276886">
    <property type="component" value="Unassembled WGS sequence"/>
</dbReference>
<proteinExistence type="predicted"/>
<dbReference type="PANTHER" id="PTHR43065">
    <property type="entry name" value="SENSOR HISTIDINE KINASE"/>
    <property type="match status" value="1"/>
</dbReference>
<dbReference type="Pfam" id="PF02518">
    <property type="entry name" value="HATPase_c"/>
    <property type="match status" value="1"/>
</dbReference>
<keyword evidence="9" id="KW-0175">Coiled coil</keyword>
<evidence type="ECO:0000313" key="11">
    <source>
        <dbReference type="EMBL" id="RMO33397.1"/>
    </source>
</evidence>